<dbReference type="Pfam" id="PF02604">
    <property type="entry name" value="PhdYeFM_antitox"/>
    <property type="match status" value="1"/>
</dbReference>
<dbReference type="Proteomes" id="UP000192599">
    <property type="component" value="Unassembled WGS sequence"/>
</dbReference>
<comment type="similarity">
    <text evidence="1 2">Belongs to the phD/YefM antitoxin family.</text>
</comment>
<dbReference type="AlphaFoldDB" id="A0A1V9VE65"/>
<dbReference type="InterPro" id="IPR006442">
    <property type="entry name" value="Antitoxin_Phd/YefM"/>
</dbReference>
<comment type="caution">
    <text evidence="3">The sequence shown here is derived from an EMBL/GenBank/DDBJ whole genome shotgun (WGS) entry which is preliminary data.</text>
</comment>
<dbReference type="SUPFAM" id="SSF143120">
    <property type="entry name" value="YefM-like"/>
    <property type="match status" value="1"/>
</dbReference>
<evidence type="ECO:0000256" key="2">
    <source>
        <dbReference type="RuleBase" id="RU362080"/>
    </source>
</evidence>
<protein>
    <recommendedName>
        <fullName evidence="2">Antitoxin</fullName>
    </recommendedName>
</protein>
<organism evidence="3 4">
    <name type="scientific">Aliarcobacter cryaerophilus</name>
    <dbReference type="NCBI Taxonomy" id="28198"/>
    <lineage>
        <taxon>Bacteria</taxon>
        <taxon>Pseudomonadati</taxon>
        <taxon>Campylobacterota</taxon>
        <taxon>Epsilonproteobacteria</taxon>
        <taxon>Campylobacterales</taxon>
        <taxon>Arcobacteraceae</taxon>
        <taxon>Aliarcobacter</taxon>
    </lineage>
</organism>
<evidence type="ECO:0000313" key="4">
    <source>
        <dbReference type="Proteomes" id="UP000192599"/>
    </source>
</evidence>
<gene>
    <name evidence="3" type="ORF">AS859_01005</name>
</gene>
<name>A0A1V9VE65_9BACT</name>
<dbReference type="RefSeq" id="WP_081560276.1">
    <property type="nucleotide sequence ID" value="NZ_CP026655.1"/>
</dbReference>
<comment type="function">
    <text evidence="2">Antitoxin component of a type II toxin-antitoxin (TA) system.</text>
</comment>
<evidence type="ECO:0000313" key="3">
    <source>
        <dbReference type="EMBL" id="OQR42224.1"/>
    </source>
</evidence>
<proteinExistence type="inferred from homology"/>
<dbReference type="EMBL" id="LNTC01000005">
    <property type="protein sequence ID" value="OQR42224.1"/>
    <property type="molecule type" value="Genomic_DNA"/>
</dbReference>
<dbReference type="Gene3D" id="3.40.1620.10">
    <property type="entry name" value="YefM-like domain"/>
    <property type="match status" value="1"/>
</dbReference>
<dbReference type="InterPro" id="IPR036165">
    <property type="entry name" value="YefM-like_sf"/>
</dbReference>
<dbReference type="NCBIfam" id="TIGR01552">
    <property type="entry name" value="phd_fam"/>
    <property type="match status" value="1"/>
</dbReference>
<accession>A0A1V9VE65</accession>
<reference evidence="3 4" key="1">
    <citation type="submission" date="2017-04" db="EMBL/GenBank/DDBJ databases">
        <title>Accumulation and expression of multiple antibiotic resistance genes in Arcobacter cryaerophilus that thrives in sewage.</title>
        <authorList>
            <person name="Millar J.A."/>
            <person name="Raghavan R."/>
        </authorList>
    </citation>
    <scope>NUCLEOTIDE SEQUENCE [LARGE SCALE GENOMIC DNA]</scope>
    <source>
        <strain evidence="3 4">AZT-1</strain>
    </source>
</reference>
<sequence length="101" mass="11691">MVTYTQQELVGITELGKSLGSFIDKVSSKTVEKIAIIKHNKPEAVILSIEEYERMKGFQEYLENLEIAQVINERVLDKKEPIKMVSYEEMMERLKQKGLNV</sequence>
<evidence type="ECO:0000256" key="1">
    <source>
        <dbReference type="ARBA" id="ARBA00009981"/>
    </source>
</evidence>